<dbReference type="InterPro" id="IPR008792">
    <property type="entry name" value="PQQD"/>
</dbReference>
<dbReference type="Proteomes" id="UP001169242">
    <property type="component" value="Unassembled WGS sequence"/>
</dbReference>
<dbReference type="AlphaFoldDB" id="A0AA42J076"/>
<organism evidence="1 2">
    <name type="scientific">Holtiella tumoricola</name>
    <dbReference type="NCBI Taxonomy" id="3018743"/>
    <lineage>
        <taxon>Bacteria</taxon>
        <taxon>Bacillati</taxon>
        <taxon>Bacillota</taxon>
        <taxon>Clostridia</taxon>
        <taxon>Lachnospirales</taxon>
        <taxon>Cellulosilyticaceae</taxon>
        <taxon>Holtiella</taxon>
    </lineage>
</organism>
<dbReference type="InterPro" id="IPR041881">
    <property type="entry name" value="PqqD_sf"/>
</dbReference>
<dbReference type="RefSeq" id="WP_271011323.1">
    <property type="nucleotide sequence ID" value="NZ_JAQIFT010000016.1"/>
</dbReference>
<proteinExistence type="predicted"/>
<dbReference type="NCBIfam" id="NF033536">
    <property type="entry name" value="lasso_PqqD_Bac"/>
    <property type="match status" value="1"/>
</dbReference>
<evidence type="ECO:0000313" key="1">
    <source>
        <dbReference type="EMBL" id="MDA3730818.1"/>
    </source>
</evidence>
<gene>
    <name evidence="1" type="ORF">PBV87_04810</name>
</gene>
<accession>A0AA42J076</accession>
<comment type="caution">
    <text evidence="1">The sequence shown here is derived from an EMBL/GenBank/DDBJ whole genome shotgun (WGS) entry which is preliminary data.</text>
</comment>
<dbReference type="EMBL" id="JAQIFT010000016">
    <property type="protein sequence ID" value="MDA3730818.1"/>
    <property type="molecule type" value="Genomic_DNA"/>
</dbReference>
<dbReference type="Pfam" id="PF05402">
    <property type="entry name" value="PqqD"/>
    <property type="match status" value="1"/>
</dbReference>
<protein>
    <submittedName>
        <fullName evidence="1">Lasso peptide biosynthesis PqqD family chaperone</fullName>
    </submittedName>
</protein>
<reference evidence="1" key="1">
    <citation type="journal article" date="2023" name="Int. J. Syst. Evol. Microbiol.">
        <title>&lt;i&gt;Holtiella tumoricola&lt;/i&gt; gen. nov. sp. nov., isolated from a human clinical sample.</title>
        <authorList>
            <person name="Allen-Vercoe E."/>
            <person name="Daigneault M.C."/>
            <person name="Vancuren S.J."/>
            <person name="Cochrane K."/>
            <person name="O'Neal L.L."/>
            <person name="Sankaranarayanan K."/>
            <person name="Lawson P.A."/>
        </authorList>
    </citation>
    <scope>NUCLEOTIDE SEQUENCE</scope>
    <source>
        <strain evidence="1">CC70A</strain>
    </source>
</reference>
<keyword evidence="2" id="KW-1185">Reference proteome</keyword>
<dbReference type="Gene3D" id="1.10.10.1150">
    <property type="entry name" value="Coenzyme PQQ synthesis protein D (PqqD)"/>
    <property type="match status" value="1"/>
</dbReference>
<evidence type="ECO:0000313" key="2">
    <source>
        <dbReference type="Proteomes" id="UP001169242"/>
    </source>
</evidence>
<sequence>MKEIREITLETTIKQIEDIDTSDIDGEKIMMNLDTGSYFMLNEIATHIWDLTEQPVRIEEVVKYLLGEYEIDEITCKEQVLGLVIELYKHQLITIV</sequence>
<name>A0AA42J076_9FIRM</name>